<keyword evidence="3" id="KW-1185">Reference proteome</keyword>
<proteinExistence type="predicted"/>
<dbReference type="InterPro" id="IPR045825">
    <property type="entry name" value="RamS"/>
</dbReference>
<dbReference type="Proteomes" id="UP001317259">
    <property type="component" value="Unassembled WGS sequence"/>
</dbReference>
<dbReference type="RefSeq" id="WP_242371943.1">
    <property type="nucleotide sequence ID" value="NZ_JAKRKC020000001.1"/>
</dbReference>
<dbReference type="NCBIfam" id="NF038159">
    <property type="entry name" value="lanthi_III_b"/>
    <property type="match status" value="1"/>
</dbReference>
<accession>A0ABT0FMS4</accession>
<evidence type="ECO:0000313" key="2">
    <source>
        <dbReference type="EMBL" id="MCK2213639.1"/>
    </source>
</evidence>
<dbReference type="EMBL" id="JAKRKC020000001">
    <property type="protein sequence ID" value="MCK2213639.1"/>
    <property type="molecule type" value="Genomic_DNA"/>
</dbReference>
<evidence type="ECO:0000256" key="1">
    <source>
        <dbReference type="SAM" id="MobiDB-lite"/>
    </source>
</evidence>
<dbReference type="NCBIfam" id="NF033212">
    <property type="entry name" value="SapB_AmfS_lanti"/>
    <property type="match status" value="1"/>
</dbReference>
<comment type="caution">
    <text evidence="2">The sequence shown here is derived from an EMBL/GenBank/DDBJ whole genome shotgun (WGS) entry which is preliminary data.</text>
</comment>
<sequence length="44" mass="4494">MTLLDLQALPPERDPKGGDQAAAQSHLSITGCAADSGLSLLLCD</sequence>
<feature type="region of interest" description="Disordered" evidence="1">
    <location>
        <begin position="1"/>
        <end position="22"/>
    </location>
</feature>
<evidence type="ECO:0000313" key="3">
    <source>
        <dbReference type="Proteomes" id="UP001317259"/>
    </source>
</evidence>
<dbReference type="Pfam" id="PF19402">
    <property type="entry name" value="RamS"/>
    <property type="match status" value="1"/>
</dbReference>
<name>A0ABT0FMS4_9ACTN</name>
<gene>
    <name evidence="2" type="ORF">MF672_007520</name>
</gene>
<protein>
    <submittedName>
        <fullName evidence="2">SapB/AmfS family lanthipeptide</fullName>
    </submittedName>
</protein>
<reference evidence="2 3" key="1">
    <citation type="submission" date="2022-04" db="EMBL/GenBank/DDBJ databases">
        <title>Genome draft of Actinomadura sp. ATCC 31491.</title>
        <authorList>
            <person name="Shi X."/>
            <person name="Du Y."/>
        </authorList>
    </citation>
    <scope>NUCLEOTIDE SEQUENCE [LARGE SCALE GENOMIC DNA]</scope>
    <source>
        <strain evidence="2 3">ATCC 31491</strain>
    </source>
</reference>
<organism evidence="2 3">
    <name type="scientific">Actinomadura luzonensis</name>
    <dbReference type="NCBI Taxonomy" id="2805427"/>
    <lineage>
        <taxon>Bacteria</taxon>
        <taxon>Bacillati</taxon>
        <taxon>Actinomycetota</taxon>
        <taxon>Actinomycetes</taxon>
        <taxon>Streptosporangiales</taxon>
        <taxon>Thermomonosporaceae</taxon>
        <taxon>Actinomadura</taxon>
    </lineage>
</organism>